<sequence length="199" mass="23283">MPVFTCLFAHVCLLIEENSLMIKQSLHLLQKQKSFHVSQIRRQRRMFCHLQKQTSEANAIFTEICFLWISKSVLRCYFDAYDLLNEPWNENNWMYKCLILLDAVFHISSLLIVSFYGGRVSEVKTKILDSLIRLGMVSHSRMEEENYIEDINYFINIVGNSDMSITLWNIMPLKRSIAVSLLSVIGSYSVIIFQLSNRE</sequence>
<dbReference type="GO" id="GO:0016020">
    <property type="term" value="C:membrane"/>
    <property type="evidence" value="ECO:0007669"/>
    <property type="project" value="UniProtKB-SubCell"/>
</dbReference>
<dbReference type="EMBL" id="BMAV01024034">
    <property type="protein sequence ID" value="GFS29593.1"/>
    <property type="molecule type" value="Genomic_DNA"/>
</dbReference>
<dbReference type="GO" id="GO:0051606">
    <property type="term" value="P:detection of stimulus"/>
    <property type="evidence" value="ECO:0007669"/>
    <property type="project" value="UniProtKB-ARBA"/>
</dbReference>
<evidence type="ECO:0000256" key="2">
    <source>
        <dbReference type="ARBA" id="ARBA00022692"/>
    </source>
</evidence>
<keyword evidence="2" id="KW-0812">Transmembrane</keyword>
<dbReference type="AlphaFoldDB" id="A0A8X6I3S7"/>
<dbReference type="PANTHER" id="PTHR21421">
    <property type="entry name" value="GUSTATORY RECEPTOR"/>
    <property type="match status" value="1"/>
</dbReference>
<keyword evidence="5" id="KW-0675">Receptor</keyword>
<keyword evidence="3" id="KW-1133">Transmembrane helix</keyword>
<evidence type="ECO:0000256" key="5">
    <source>
        <dbReference type="ARBA" id="ARBA00023170"/>
    </source>
</evidence>
<comment type="caution">
    <text evidence="6">The sequence shown here is derived from an EMBL/GenBank/DDBJ whole genome shotgun (WGS) entry which is preliminary data.</text>
</comment>
<evidence type="ECO:0000313" key="7">
    <source>
        <dbReference type="Proteomes" id="UP000886998"/>
    </source>
</evidence>
<name>A0A8X6I3S7_9ARAC</name>
<keyword evidence="7" id="KW-1185">Reference proteome</keyword>
<dbReference type="PANTHER" id="PTHR21421:SF29">
    <property type="entry name" value="GUSTATORY RECEPTOR 5A FOR TREHALOSE-RELATED"/>
    <property type="match status" value="1"/>
</dbReference>
<keyword evidence="4" id="KW-0472">Membrane</keyword>
<dbReference type="Proteomes" id="UP000886998">
    <property type="component" value="Unassembled WGS sequence"/>
</dbReference>
<reference evidence="6" key="1">
    <citation type="submission" date="2020-08" db="EMBL/GenBank/DDBJ databases">
        <title>Multicomponent nature underlies the extraordinary mechanical properties of spider dragline silk.</title>
        <authorList>
            <person name="Kono N."/>
            <person name="Nakamura H."/>
            <person name="Mori M."/>
            <person name="Yoshida Y."/>
            <person name="Ohtoshi R."/>
            <person name="Malay A.D."/>
            <person name="Moran D.A.P."/>
            <person name="Tomita M."/>
            <person name="Numata K."/>
            <person name="Arakawa K."/>
        </authorList>
    </citation>
    <scope>NUCLEOTIDE SEQUENCE</scope>
</reference>
<evidence type="ECO:0000313" key="6">
    <source>
        <dbReference type="EMBL" id="GFS29593.1"/>
    </source>
</evidence>
<gene>
    <name evidence="6" type="primary">AVEN_147911_1</name>
    <name evidence="6" type="ORF">TNIN_159491</name>
</gene>
<evidence type="ECO:0000256" key="3">
    <source>
        <dbReference type="ARBA" id="ARBA00022989"/>
    </source>
</evidence>
<protein>
    <recommendedName>
        <fullName evidence="8">Gustatory receptor</fullName>
    </recommendedName>
</protein>
<evidence type="ECO:0000256" key="4">
    <source>
        <dbReference type="ARBA" id="ARBA00023136"/>
    </source>
</evidence>
<evidence type="ECO:0000256" key="1">
    <source>
        <dbReference type="ARBA" id="ARBA00004141"/>
    </source>
</evidence>
<comment type="subcellular location">
    <subcellularLocation>
        <location evidence="1">Membrane</location>
        <topology evidence="1">Multi-pass membrane protein</topology>
    </subcellularLocation>
</comment>
<evidence type="ECO:0008006" key="8">
    <source>
        <dbReference type="Google" id="ProtNLM"/>
    </source>
</evidence>
<proteinExistence type="predicted"/>
<dbReference type="GO" id="GO:0007606">
    <property type="term" value="P:sensory perception of chemical stimulus"/>
    <property type="evidence" value="ECO:0007669"/>
    <property type="project" value="TreeGrafter"/>
</dbReference>
<accession>A0A8X6I3S7</accession>
<dbReference type="OrthoDB" id="6420246at2759"/>
<organism evidence="6 7">
    <name type="scientific">Trichonephila inaurata madagascariensis</name>
    <dbReference type="NCBI Taxonomy" id="2747483"/>
    <lineage>
        <taxon>Eukaryota</taxon>
        <taxon>Metazoa</taxon>
        <taxon>Ecdysozoa</taxon>
        <taxon>Arthropoda</taxon>
        <taxon>Chelicerata</taxon>
        <taxon>Arachnida</taxon>
        <taxon>Araneae</taxon>
        <taxon>Araneomorphae</taxon>
        <taxon>Entelegynae</taxon>
        <taxon>Araneoidea</taxon>
        <taxon>Nephilidae</taxon>
        <taxon>Trichonephila</taxon>
        <taxon>Trichonephila inaurata</taxon>
    </lineage>
</organism>
<dbReference type="GO" id="GO:0038023">
    <property type="term" value="F:signaling receptor activity"/>
    <property type="evidence" value="ECO:0007669"/>
    <property type="project" value="UniProtKB-ARBA"/>
</dbReference>